<evidence type="ECO:0000256" key="1">
    <source>
        <dbReference type="ARBA" id="ARBA00004496"/>
    </source>
</evidence>
<evidence type="ECO:0000256" key="2">
    <source>
        <dbReference type="ARBA" id="ARBA00005528"/>
    </source>
</evidence>
<accession>A0A0G4EFF5</accession>
<dbReference type="PANTHER" id="PTHR30027">
    <property type="entry name" value="RIBOSOMAL RNA SMALL SUBUNIT METHYLTRANSFERASE E"/>
    <property type="match status" value="1"/>
</dbReference>
<dbReference type="STRING" id="1169540.A0A0G4EFF5"/>
<dbReference type="Gene3D" id="2.40.240.20">
    <property type="entry name" value="Hypothetical PUA domain-like, domain 1"/>
    <property type="match status" value="1"/>
</dbReference>
<keyword evidence="11" id="KW-0732">Signal</keyword>
<evidence type="ECO:0000259" key="12">
    <source>
        <dbReference type="Pfam" id="PF04452"/>
    </source>
</evidence>
<feature type="domain" description="Ribosomal RNA small subunit methyltransferase E methyltransferase" evidence="12">
    <location>
        <begin position="153"/>
        <end position="323"/>
    </location>
</feature>
<dbReference type="AlphaFoldDB" id="A0A0G4EFF5"/>
<keyword evidence="14" id="KW-1185">Reference proteome</keyword>
<dbReference type="InterPro" id="IPR006700">
    <property type="entry name" value="RsmE"/>
</dbReference>
<protein>
    <recommendedName>
        <fullName evidence="3">16S rRNA (uracil(1498)-N(3))-methyltransferase</fullName>
        <ecNumber evidence="3">2.1.1.193</ecNumber>
    </recommendedName>
</protein>
<dbReference type="InterPro" id="IPR015947">
    <property type="entry name" value="PUA-like_sf"/>
</dbReference>
<keyword evidence="6" id="KW-0489">Methyltransferase</keyword>
<dbReference type="OMA" id="ERPECTI"/>
<evidence type="ECO:0000256" key="10">
    <source>
        <dbReference type="ARBA" id="ARBA00047944"/>
    </source>
</evidence>
<dbReference type="SUPFAM" id="SSF75217">
    <property type="entry name" value="alpha/beta knot"/>
    <property type="match status" value="1"/>
</dbReference>
<keyword evidence="7" id="KW-0808">Transferase</keyword>
<dbReference type="GO" id="GO:0070042">
    <property type="term" value="F:rRNA (uridine-N3-)-methyltransferase activity"/>
    <property type="evidence" value="ECO:0007669"/>
    <property type="project" value="TreeGrafter"/>
</dbReference>
<dbReference type="Gene3D" id="3.40.1280.10">
    <property type="match status" value="1"/>
</dbReference>
<evidence type="ECO:0000256" key="4">
    <source>
        <dbReference type="ARBA" id="ARBA00022490"/>
    </source>
</evidence>
<feature type="signal peptide" evidence="11">
    <location>
        <begin position="1"/>
        <end position="18"/>
    </location>
</feature>
<dbReference type="Proteomes" id="UP000041254">
    <property type="component" value="Unassembled WGS sequence"/>
</dbReference>
<dbReference type="CDD" id="cd18084">
    <property type="entry name" value="RsmE-like"/>
    <property type="match status" value="1"/>
</dbReference>
<dbReference type="PANTHER" id="PTHR30027:SF3">
    <property type="entry name" value="16S RRNA (URACIL(1498)-N(3))-METHYLTRANSFERASE"/>
    <property type="match status" value="1"/>
</dbReference>
<dbReference type="InterPro" id="IPR029026">
    <property type="entry name" value="tRNA_m1G_MTases_N"/>
</dbReference>
<dbReference type="InParanoid" id="A0A0G4EFF5"/>
<evidence type="ECO:0000256" key="5">
    <source>
        <dbReference type="ARBA" id="ARBA00022552"/>
    </source>
</evidence>
<comment type="function">
    <text evidence="9">Specifically methylates the N3 position of the uracil ring of uridine 1498 (m3U1498) in 16S rRNA. Acts on the fully assembled 30S ribosomal subunit.</text>
</comment>
<dbReference type="Pfam" id="PF04452">
    <property type="entry name" value="Methyltrans_RNA"/>
    <property type="match status" value="1"/>
</dbReference>
<dbReference type="SUPFAM" id="SSF88697">
    <property type="entry name" value="PUA domain-like"/>
    <property type="match status" value="1"/>
</dbReference>
<evidence type="ECO:0000256" key="9">
    <source>
        <dbReference type="ARBA" id="ARBA00025699"/>
    </source>
</evidence>
<organism evidence="13 14">
    <name type="scientific">Vitrella brassicaformis (strain CCMP3155)</name>
    <dbReference type="NCBI Taxonomy" id="1169540"/>
    <lineage>
        <taxon>Eukaryota</taxon>
        <taxon>Sar</taxon>
        <taxon>Alveolata</taxon>
        <taxon>Colpodellida</taxon>
        <taxon>Vitrellaceae</taxon>
        <taxon>Vitrella</taxon>
    </lineage>
</organism>
<evidence type="ECO:0000313" key="13">
    <source>
        <dbReference type="EMBL" id="CEL94726.1"/>
    </source>
</evidence>
<comment type="catalytic activity">
    <reaction evidence="10">
        <text>uridine(1498) in 16S rRNA + S-adenosyl-L-methionine = N(3)-methyluridine(1498) in 16S rRNA + S-adenosyl-L-homocysteine + H(+)</text>
        <dbReference type="Rhea" id="RHEA:42920"/>
        <dbReference type="Rhea" id="RHEA-COMP:10283"/>
        <dbReference type="Rhea" id="RHEA-COMP:10284"/>
        <dbReference type="ChEBI" id="CHEBI:15378"/>
        <dbReference type="ChEBI" id="CHEBI:57856"/>
        <dbReference type="ChEBI" id="CHEBI:59789"/>
        <dbReference type="ChEBI" id="CHEBI:65315"/>
        <dbReference type="ChEBI" id="CHEBI:74502"/>
        <dbReference type="EC" id="2.1.1.193"/>
    </reaction>
</comment>
<dbReference type="GO" id="GO:0070475">
    <property type="term" value="P:rRNA base methylation"/>
    <property type="evidence" value="ECO:0007669"/>
    <property type="project" value="TreeGrafter"/>
</dbReference>
<comment type="subcellular location">
    <subcellularLocation>
        <location evidence="1">Cytoplasm</location>
    </subcellularLocation>
</comment>
<dbReference type="VEuPathDB" id="CryptoDB:Vbra_7399"/>
<evidence type="ECO:0000256" key="7">
    <source>
        <dbReference type="ARBA" id="ARBA00022679"/>
    </source>
</evidence>
<dbReference type="EC" id="2.1.1.193" evidence="3"/>
<evidence type="ECO:0000313" key="14">
    <source>
        <dbReference type="Proteomes" id="UP000041254"/>
    </source>
</evidence>
<keyword evidence="4" id="KW-0963">Cytoplasm</keyword>
<gene>
    <name evidence="13" type="ORF">Vbra_7399</name>
</gene>
<keyword evidence="5" id="KW-0698">rRNA processing</keyword>
<feature type="chain" id="PRO_5005187052" description="16S rRNA (uracil(1498)-N(3))-methyltransferase" evidence="11">
    <location>
        <begin position="19"/>
        <end position="341"/>
    </location>
</feature>
<evidence type="ECO:0000256" key="3">
    <source>
        <dbReference type="ARBA" id="ARBA00012328"/>
    </source>
</evidence>
<comment type="similarity">
    <text evidence="2">Belongs to the RNA methyltransferase RsmE family.</text>
</comment>
<sequence>MRPGLLFLVLSSPSACSTLRPTHTVAAFTLPSWTRTRRCGAHLLQRTGARQPACYAAEDGGCGCYESDNVLRRAPRLYHDDEPLMEGASVALDRAHGHYVTVVLRRKSGDAVRIFNAKDGEYLSRVSEGPRRGEVCLTVMGRLRSPAVDKSVLSLMFAPIRNKARQKTLLEKATELGVTHLHPILTQHGEHEAAYALKGMKATMVEAAEQCERLDDGPLLNSPASLEEVLKEWTEMHPSGPIFACIERQADGEKTVPLLHALEGLEGDAAAMRSCAVVVGPVGGWAAEEVRMLSEWGWAVRCVSLGRLVLRVETAAMAAVSIVNAWREARAPTEQNRYTEG</sequence>
<dbReference type="InterPro" id="IPR029028">
    <property type="entry name" value="Alpha/beta_knot_MTases"/>
</dbReference>
<reference evidence="13 14" key="1">
    <citation type="submission" date="2014-11" db="EMBL/GenBank/DDBJ databases">
        <authorList>
            <person name="Zhu J."/>
            <person name="Qi W."/>
            <person name="Song R."/>
        </authorList>
    </citation>
    <scope>NUCLEOTIDE SEQUENCE [LARGE SCALE GENOMIC DNA]</scope>
</reference>
<proteinExistence type="inferred from homology"/>
<evidence type="ECO:0000256" key="6">
    <source>
        <dbReference type="ARBA" id="ARBA00022603"/>
    </source>
</evidence>
<dbReference type="GO" id="GO:0005737">
    <property type="term" value="C:cytoplasm"/>
    <property type="evidence" value="ECO:0007669"/>
    <property type="project" value="UniProtKB-SubCell"/>
</dbReference>
<dbReference type="EMBL" id="CDMY01000225">
    <property type="protein sequence ID" value="CEL94726.1"/>
    <property type="molecule type" value="Genomic_DNA"/>
</dbReference>
<name>A0A0G4EFF5_VITBC</name>
<evidence type="ECO:0000256" key="11">
    <source>
        <dbReference type="SAM" id="SignalP"/>
    </source>
</evidence>
<evidence type="ECO:0000256" key="8">
    <source>
        <dbReference type="ARBA" id="ARBA00022691"/>
    </source>
</evidence>
<keyword evidence="8" id="KW-0949">S-adenosyl-L-methionine</keyword>
<dbReference type="OrthoDB" id="45385at2759"/>
<dbReference type="NCBIfam" id="TIGR00046">
    <property type="entry name" value="RsmE family RNA methyltransferase"/>
    <property type="match status" value="1"/>
</dbReference>
<dbReference type="InterPro" id="IPR046886">
    <property type="entry name" value="RsmE_MTase_dom"/>
</dbReference>